<evidence type="ECO:0000256" key="2">
    <source>
        <dbReference type="ARBA" id="ARBA00022448"/>
    </source>
</evidence>
<evidence type="ECO:0000313" key="14">
    <source>
        <dbReference type="EMBL" id="KTD57156.1"/>
    </source>
</evidence>
<evidence type="ECO:0000256" key="8">
    <source>
        <dbReference type="ARBA" id="ARBA00022982"/>
    </source>
</evidence>
<dbReference type="PATRIC" id="fig|28087.4.peg.1885"/>
<comment type="subcellular location">
    <subcellularLocation>
        <location evidence="1">Cell membrane</location>
    </subcellularLocation>
</comment>
<keyword evidence="8" id="KW-0249">Electron transport</keyword>
<dbReference type="PANTHER" id="PTHR35008:SF8">
    <property type="entry name" value="ALCOHOL DEHYDROGENASE CYTOCHROME C SUBUNIT"/>
    <property type="match status" value="1"/>
</dbReference>
<sequence length="514" mass="56709">MGSLLLRKLIVTATVTVLGMTGQLLQAENAPVQEKLSVIDGYYPAYPPTAPATGEQQTLIQKGEYLAKMGDCISCHTNVKGGTPAYAGGLPIATPFGTFYSPNITPDKETGIGNWTEQDFIRALREGRDPQGRNYFPVFPYIYFSKISDEDGRALYAYFMSLPPVHLENKSLPFPFNVPGARFTLWGWNILFFFPQEGVYQYENDKSPEWNRGKYIVDGLGHCSMCHTPLNVFGSPKTRYYLTGGFIDGYWAPNITKYGLESATHQEVVDVFKHDKLINNAGPVAGPMAEVNHNSLMYLTDADRMAIATYLKTVVSEEPLGLPASEKPPSLSRGKEVYFTACVICHQEGAMTAPLMGSSPGWYERLRTSGLNGLYRHAIHGFNFMPVKGACVTCSDNDIISAVDYILDKSLTRTQLLNLKSGGAKKYPTNGETIYNENCAVCHNEGKNGAPKLGDKTAWQPLIAENMDVLIENTVNGKSHVKNGGCKHCSTDEVIEAIKYMVSKSKTEGNYSLW</sequence>
<dbReference type="InterPro" id="IPR002323">
    <property type="entry name" value="Cyt_CIE"/>
</dbReference>
<evidence type="ECO:0000256" key="7">
    <source>
        <dbReference type="ARBA" id="ARBA00022737"/>
    </source>
</evidence>
<dbReference type="InterPro" id="IPR014353">
    <property type="entry name" value="Membr-bd_ADH_cyt_c"/>
</dbReference>
<feature type="domain" description="Cytochrome c" evidence="13">
    <location>
        <begin position="426"/>
        <end position="505"/>
    </location>
</feature>
<evidence type="ECO:0000256" key="10">
    <source>
        <dbReference type="ARBA" id="ARBA00023136"/>
    </source>
</evidence>
<feature type="domain" description="Cytochrome c" evidence="13">
    <location>
        <begin position="329"/>
        <end position="410"/>
    </location>
</feature>
<dbReference type="Pfam" id="PF13442">
    <property type="entry name" value="Cytochrome_CBB3"/>
    <property type="match status" value="2"/>
</dbReference>
<evidence type="ECO:0000256" key="4">
    <source>
        <dbReference type="ARBA" id="ARBA00022617"/>
    </source>
</evidence>
<feature type="binding site" description="covalent" evidence="11">
    <location>
        <position position="75"/>
    </location>
    <ligand>
        <name>heme c</name>
        <dbReference type="ChEBI" id="CHEBI:61717"/>
        <label>1</label>
    </ligand>
</feature>
<dbReference type="Proteomes" id="UP000054621">
    <property type="component" value="Unassembled WGS sequence"/>
</dbReference>
<dbReference type="PIRSF" id="PIRSF000018">
    <property type="entry name" value="Mb_ADH_cyt_c"/>
    <property type="match status" value="1"/>
</dbReference>
<feature type="binding site" description="covalent" evidence="11">
    <location>
        <position position="345"/>
    </location>
    <ligand>
        <name>heme c</name>
        <dbReference type="ChEBI" id="CHEBI:61717"/>
        <label>3</label>
    </ligand>
</feature>
<feature type="binding site" description="axial binding residue" evidence="12">
    <location>
        <position position="346"/>
    </location>
    <ligand>
        <name>heme c</name>
        <dbReference type="ChEBI" id="CHEBI:61717"/>
        <label>3</label>
    </ligand>
    <ligandPart>
        <name>Fe</name>
        <dbReference type="ChEBI" id="CHEBI:18248"/>
    </ligandPart>
</feature>
<keyword evidence="10" id="KW-0472">Membrane</keyword>
<keyword evidence="4 11" id="KW-0349">Heme</keyword>
<evidence type="ECO:0000256" key="3">
    <source>
        <dbReference type="ARBA" id="ARBA00022475"/>
    </source>
</evidence>
<reference evidence="14 15" key="1">
    <citation type="submission" date="2015-11" db="EMBL/GenBank/DDBJ databases">
        <title>Genomic analysis of 38 Legionella species identifies large and diverse effector repertoires.</title>
        <authorList>
            <person name="Burstein D."/>
            <person name="Amaro F."/>
            <person name="Zusman T."/>
            <person name="Lifshitz Z."/>
            <person name="Cohen O."/>
            <person name="Gilbert J.A."/>
            <person name="Pupko T."/>
            <person name="Shuman H.A."/>
            <person name="Segal G."/>
        </authorList>
    </citation>
    <scope>NUCLEOTIDE SEQUENCE [LARGE SCALE GENOMIC DNA]</scope>
    <source>
        <strain evidence="14 15">Mt.St.Helens-4</strain>
    </source>
</reference>
<feature type="binding site" description="covalent" evidence="11">
    <location>
        <position position="72"/>
    </location>
    <ligand>
        <name>heme c</name>
        <dbReference type="ChEBI" id="CHEBI:61717"/>
        <label>1</label>
    </ligand>
</feature>
<evidence type="ECO:0000256" key="5">
    <source>
        <dbReference type="ARBA" id="ARBA00022723"/>
    </source>
</evidence>
<dbReference type="STRING" id="28087.Lsai_1760"/>
<feature type="binding site" description="axial binding residue" evidence="12">
    <location>
        <position position="76"/>
    </location>
    <ligand>
        <name>heme c</name>
        <dbReference type="ChEBI" id="CHEBI:61717"/>
        <label>1</label>
    </ligand>
    <ligandPart>
        <name>Fe</name>
        <dbReference type="ChEBI" id="CHEBI:18248"/>
    </ligandPart>
</feature>
<dbReference type="InterPro" id="IPR051459">
    <property type="entry name" value="Cytochrome_c-type_DH"/>
</dbReference>
<feature type="binding site" description="covalent" evidence="11">
    <location>
        <position position="223"/>
    </location>
    <ligand>
        <name>heme c</name>
        <dbReference type="ChEBI" id="CHEBI:61717"/>
        <label>2</label>
    </ligand>
</feature>
<proteinExistence type="predicted"/>
<evidence type="ECO:0000313" key="15">
    <source>
        <dbReference type="Proteomes" id="UP000054621"/>
    </source>
</evidence>
<feature type="binding site" description="covalent" evidence="11">
    <location>
        <position position="226"/>
    </location>
    <ligand>
        <name>heme c</name>
        <dbReference type="ChEBI" id="CHEBI:61717"/>
        <label>2</label>
    </ligand>
</feature>
<dbReference type="OrthoDB" id="9811281at2"/>
<keyword evidence="9 12" id="KW-0408">Iron</keyword>
<feature type="domain" description="Cytochrome c" evidence="13">
    <location>
        <begin position="208"/>
        <end position="315"/>
    </location>
</feature>
<accession>A0A0W0YKA4</accession>
<keyword evidence="3" id="KW-1003">Cell membrane</keyword>
<dbReference type="Gene3D" id="1.10.760.10">
    <property type="entry name" value="Cytochrome c-like domain"/>
    <property type="match status" value="3"/>
</dbReference>
<keyword evidence="5 12" id="KW-0479">Metal-binding</keyword>
<dbReference type="InterPro" id="IPR009056">
    <property type="entry name" value="Cyt_c-like_dom"/>
</dbReference>
<dbReference type="GO" id="GO:0020037">
    <property type="term" value="F:heme binding"/>
    <property type="evidence" value="ECO:0007669"/>
    <property type="project" value="InterPro"/>
</dbReference>
<dbReference type="AlphaFoldDB" id="A0A0W0YKA4"/>
<comment type="caution">
    <text evidence="14">The sequence shown here is derived from an EMBL/GenBank/DDBJ whole genome shotgun (WGS) entry which is preliminary data.</text>
</comment>
<name>A0A0W0YKA4_9GAMM</name>
<dbReference type="EMBL" id="LNYV01000028">
    <property type="protein sequence ID" value="KTD57156.1"/>
    <property type="molecule type" value="Genomic_DNA"/>
</dbReference>
<evidence type="ECO:0000256" key="9">
    <source>
        <dbReference type="ARBA" id="ARBA00023004"/>
    </source>
</evidence>
<dbReference type="PANTHER" id="PTHR35008">
    <property type="entry name" value="BLL4482 PROTEIN-RELATED"/>
    <property type="match status" value="1"/>
</dbReference>
<dbReference type="PROSITE" id="PS51007">
    <property type="entry name" value="CYTC"/>
    <property type="match status" value="4"/>
</dbReference>
<dbReference type="eggNOG" id="COG2010">
    <property type="taxonomic scope" value="Bacteria"/>
</dbReference>
<evidence type="ECO:0000256" key="1">
    <source>
        <dbReference type="ARBA" id="ARBA00004236"/>
    </source>
</evidence>
<gene>
    <name evidence="14" type="primary">cycA</name>
    <name evidence="14" type="ORF">Lsai_1760</name>
</gene>
<dbReference type="RefSeq" id="WP_027270425.1">
    <property type="nucleotide sequence ID" value="NZ_CAAAJE010000007.1"/>
</dbReference>
<comment type="cofactor">
    <cofactor evidence="11">
        <name>heme c</name>
        <dbReference type="ChEBI" id="CHEBI:61717"/>
    </cofactor>
    <text evidence="11">Binds 3 heme c groups covalently per subunit.</text>
</comment>
<dbReference type="GO" id="GO:0005886">
    <property type="term" value="C:plasma membrane"/>
    <property type="evidence" value="ECO:0007669"/>
    <property type="project" value="UniProtKB-SubCell"/>
</dbReference>
<dbReference type="GO" id="GO:0009055">
    <property type="term" value="F:electron transfer activity"/>
    <property type="evidence" value="ECO:0007669"/>
    <property type="project" value="InterPro"/>
</dbReference>
<evidence type="ECO:0000256" key="6">
    <source>
        <dbReference type="ARBA" id="ARBA00022729"/>
    </source>
</evidence>
<dbReference type="InterPro" id="IPR036909">
    <property type="entry name" value="Cyt_c-like_dom_sf"/>
</dbReference>
<keyword evidence="7" id="KW-0677">Repeat</keyword>
<feature type="binding site" description="axial binding residue" evidence="12">
    <location>
        <position position="227"/>
    </location>
    <ligand>
        <name>heme c</name>
        <dbReference type="ChEBI" id="CHEBI:61717"/>
        <label>2</label>
    </ligand>
    <ligandPart>
        <name>Fe</name>
        <dbReference type="ChEBI" id="CHEBI:18248"/>
    </ligandPart>
</feature>
<organism evidence="14 15">
    <name type="scientific">Legionella sainthelensi</name>
    <dbReference type="NCBI Taxonomy" id="28087"/>
    <lineage>
        <taxon>Bacteria</taxon>
        <taxon>Pseudomonadati</taxon>
        <taxon>Pseudomonadota</taxon>
        <taxon>Gammaproteobacteria</taxon>
        <taxon>Legionellales</taxon>
        <taxon>Legionellaceae</taxon>
        <taxon>Legionella</taxon>
    </lineage>
</organism>
<dbReference type="GO" id="GO:0005506">
    <property type="term" value="F:iron ion binding"/>
    <property type="evidence" value="ECO:0007669"/>
    <property type="project" value="InterPro"/>
</dbReference>
<evidence type="ECO:0000256" key="11">
    <source>
        <dbReference type="PIRSR" id="PIRSR000018-50"/>
    </source>
</evidence>
<evidence type="ECO:0000256" key="12">
    <source>
        <dbReference type="PIRSR" id="PIRSR000018-51"/>
    </source>
</evidence>
<evidence type="ECO:0000259" key="13">
    <source>
        <dbReference type="PROSITE" id="PS51007"/>
    </source>
</evidence>
<dbReference type="GO" id="GO:0016614">
    <property type="term" value="F:oxidoreductase activity, acting on CH-OH group of donors"/>
    <property type="evidence" value="ECO:0007669"/>
    <property type="project" value="InterPro"/>
</dbReference>
<feature type="binding site" description="covalent" evidence="11">
    <location>
        <position position="342"/>
    </location>
    <ligand>
        <name>heme c</name>
        <dbReference type="ChEBI" id="CHEBI:61717"/>
        <label>3</label>
    </ligand>
</feature>
<dbReference type="PRINTS" id="PR00607">
    <property type="entry name" value="CYTCHROMECIE"/>
</dbReference>
<feature type="domain" description="Cytochrome c" evidence="13">
    <location>
        <begin position="58"/>
        <end position="163"/>
    </location>
</feature>
<protein>
    <submittedName>
        <fullName evidence="14">Cytochrome c</fullName>
    </submittedName>
</protein>
<keyword evidence="2" id="KW-0813">Transport</keyword>
<keyword evidence="6" id="KW-0732">Signal</keyword>
<dbReference type="SUPFAM" id="SSF46626">
    <property type="entry name" value="Cytochrome c"/>
    <property type="match status" value="4"/>
</dbReference>
<dbReference type="eggNOG" id="COG3245">
    <property type="taxonomic scope" value="Bacteria"/>
</dbReference>